<dbReference type="PROSITE" id="PS50086">
    <property type="entry name" value="TBC_RABGAP"/>
    <property type="match status" value="1"/>
</dbReference>
<gene>
    <name evidence="4" type="ORF">CTAYLR_002399</name>
</gene>
<sequence>MLDLKKVCERALQEGVGPGERAWAWRLLLGVIPASGEAGAVEASLKASRLRYEKLRREHLPDISSSCEEAGDPLTMALGAESGWSRFYASADLRAEIQKDLDRLVISGLPEDHFSRSSFWASMLTVLTVWSTAHPDIGYRQGMHEILALVVLALEDEIAYGCGPAEGDDEADCFSLFEAIMVRHADHFHAGPEAPVVAACRTAQAELLELYEPRLARRLNDYVEPQIYGLRWARLLFSREFEAPASLTLCDALFAAAVGDGDPLAFRRTLQIFFVALLLVCAPRLMAATDEMECLSVLMRPQQCSVLDVVSLARRLIEAQSQTRLANDTIVASVDDRGLPHFTTPLFGGEGGGNADDDSANGSPRAPAVISANDDDDDDDDEALANGLDSALGVLSKYANTPEAVAALDKIKFVADRLRVASV</sequence>
<dbReference type="GO" id="GO:0005096">
    <property type="term" value="F:GTPase activator activity"/>
    <property type="evidence" value="ECO:0007669"/>
    <property type="project" value="UniProtKB-KW"/>
</dbReference>
<keyword evidence="1" id="KW-0343">GTPase activation</keyword>
<evidence type="ECO:0000259" key="3">
    <source>
        <dbReference type="PROSITE" id="PS50086"/>
    </source>
</evidence>
<dbReference type="Gene3D" id="1.10.8.270">
    <property type="entry name" value="putative rabgap domain of human tbc1 domain family member 14 like domains"/>
    <property type="match status" value="1"/>
</dbReference>
<name>A0AAD7XM19_9STRA</name>
<dbReference type="SUPFAM" id="SSF47923">
    <property type="entry name" value="Ypt/Rab-GAP domain of gyp1p"/>
    <property type="match status" value="2"/>
</dbReference>
<accession>A0AAD7XM19</accession>
<dbReference type="InterPro" id="IPR035969">
    <property type="entry name" value="Rab-GAP_TBC_sf"/>
</dbReference>
<proteinExistence type="predicted"/>
<evidence type="ECO:0000256" key="2">
    <source>
        <dbReference type="SAM" id="MobiDB-lite"/>
    </source>
</evidence>
<dbReference type="SMART" id="SM00164">
    <property type="entry name" value="TBC"/>
    <property type="match status" value="1"/>
</dbReference>
<dbReference type="EMBL" id="JAQMWT010000316">
    <property type="protein sequence ID" value="KAJ8605385.1"/>
    <property type="molecule type" value="Genomic_DNA"/>
</dbReference>
<dbReference type="PANTHER" id="PTHR22957">
    <property type="entry name" value="TBC1 DOMAIN FAMILY MEMBER GTPASE-ACTIVATING PROTEIN"/>
    <property type="match status" value="1"/>
</dbReference>
<comment type="caution">
    <text evidence="4">The sequence shown here is derived from an EMBL/GenBank/DDBJ whole genome shotgun (WGS) entry which is preliminary data.</text>
</comment>
<dbReference type="AlphaFoldDB" id="A0AAD7XM19"/>
<evidence type="ECO:0000313" key="5">
    <source>
        <dbReference type="Proteomes" id="UP001230188"/>
    </source>
</evidence>
<evidence type="ECO:0000313" key="4">
    <source>
        <dbReference type="EMBL" id="KAJ8605385.1"/>
    </source>
</evidence>
<keyword evidence="5" id="KW-1185">Reference proteome</keyword>
<evidence type="ECO:0000256" key="1">
    <source>
        <dbReference type="ARBA" id="ARBA00022468"/>
    </source>
</evidence>
<protein>
    <recommendedName>
        <fullName evidence="3">Rab-GAP TBC domain-containing protein</fullName>
    </recommendedName>
</protein>
<feature type="domain" description="Rab-GAP TBC" evidence="3">
    <location>
        <begin position="15"/>
        <end position="257"/>
    </location>
</feature>
<dbReference type="InterPro" id="IPR000195">
    <property type="entry name" value="Rab-GAP-TBC_dom"/>
</dbReference>
<feature type="region of interest" description="Disordered" evidence="2">
    <location>
        <begin position="345"/>
        <end position="380"/>
    </location>
</feature>
<dbReference type="Pfam" id="PF00566">
    <property type="entry name" value="RabGAP-TBC"/>
    <property type="match status" value="1"/>
</dbReference>
<dbReference type="PANTHER" id="PTHR22957:SF337">
    <property type="entry name" value="TBC1 DOMAIN FAMILY MEMBER 5"/>
    <property type="match status" value="1"/>
</dbReference>
<dbReference type="Gene3D" id="1.10.472.80">
    <property type="entry name" value="Ypt/Rab-GAP domain of gyp1p, domain 3"/>
    <property type="match status" value="1"/>
</dbReference>
<dbReference type="Proteomes" id="UP001230188">
    <property type="component" value="Unassembled WGS sequence"/>
</dbReference>
<organism evidence="4 5">
    <name type="scientific">Chrysophaeum taylorii</name>
    <dbReference type="NCBI Taxonomy" id="2483200"/>
    <lineage>
        <taxon>Eukaryota</taxon>
        <taxon>Sar</taxon>
        <taxon>Stramenopiles</taxon>
        <taxon>Ochrophyta</taxon>
        <taxon>Pelagophyceae</taxon>
        <taxon>Pelagomonadales</taxon>
        <taxon>Pelagomonadaceae</taxon>
        <taxon>Chrysophaeum</taxon>
    </lineage>
</organism>
<reference evidence="4" key="1">
    <citation type="submission" date="2023-01" db="EMBL/GenBank/DDBJ databases">
        <title>Metagenome sequencing of chrysophaentin producing Chrysophaeum taylorii.</title>
        <authorList>
            <person name="Davison J."/>
            <person name="Bewley C."/>
        </authorList>
    </citation>
    <scope>NUCLEOTIDE SEQUENCE</scope>
    <source>
        <strain evidence="4">NIES-1699</strain>
    </source>
</reference>